<keyword evidence="4" id="KW-1185">Reference proteome</keyword>
<dbReference type="NCBIfam" id="NF041545">
    <property type="entry name" value="GrdB_like_no_Se"/>
    <property type="match status" value="1"/>
</dbReference>
<comment type="caution">
    <text evidence="3">The sequence shown here is derived from an EMBL/GenBank/DDBJ whole genome shotgun (WGS) entry which is preliminary data.</text>
</comment>
<keyword evidence="1" id="KW-0712">Selenocysteine</keyword>
<dbReference type="Proteomes" id="UP000051568">
    <property type="component" value="Unassembled WGS sequence"/>
</dbReference>
<dbReference type="InterPro" id="IPR010187">
    <property type="entry name" value="Various_sel_PB"/>
</dbReference>
<name>A0A0R2IND0_9LACO</name>
<dbReference type="Pfam" id="PF07355">
    <property type="entry name" value="GRDB"/>
    <property type="match status" value="1"/>
</dbReference>
<dbReference type="OrthoDB" id="9764267at2"/>
<evidence type="ECO:0000256" key="1">
    <source>
        <dbReference type="ARBA" id="ARBA00022933"/>
    </source>
</evidence>
<evidence type="ECO:0000313" key="4">
    <source>
        <dbReference type="Proteomes" id="UP000051568"/>
    </source>
</evidence>
<dbReference type="GO" id="GO:0050485">
    <property type="term" value="F:oxidoreductase activity, acting on X-H and Y-H to form an X-Y bond, with a disulfide as acceptor"/>
    <property type="evidence" value="ECO:0007669"/>
    <property type="project" value="InterPro"/>
</dbReference>
<keyword evidence="2" id="KW-0560">Oxidoreductase</keyword>
<dbReference type="STRING" id="319652.IV80_GL001249"/>
<accession>A0A0R2IND0</accession>
<dbReference type="RefSeq" id="WP_057750288.1">
    <property type="nucleotide sequence ID" value="NZ_BJVH01000002.1"/>
</dbReference>
<evidence type="ECO:0008006" key="5">
    <source>
        <dbReference type="Google" id="ProtNLM"/>
    </source>
</evidence>
<proteinExistence type="predicted"/>
<dbReference type="AlphaFoldDB" id="A0A0R2IND0"/>
<organism evidence="3 4">
    <name type="scientific">Pediococcus cellicola</name>
    <dbReference type="NCBI Taxonomy" id="319652"/>
    <lineage>
        <taxon>Bacteria</taxon>
        <taxon>Bacillati</taxon>
        <taxon>Bacillota</taxon>
        <taxon>Bacilli</taxon>
        <taxon>Lactobacillales</taxon>
        <taxon>Lactobacillaceae</taxon>
        <taxon>Pediococcus</taxon>
    </lineage>
</organism>
<protein>
    <recommendedName>
        <fullName evidence="5">Proline reductase</fullName>
    </recommendedName>
</protein>
<evidence type="ECO:0000313" key="3">
    <source>
        <dbReference type="EMBL" id="KRN66658.1"/>
    </source>
</evidence>
<sequence>MKVIVILDQIQAGLGGKERADTPLGGKRLAMGSADTLEKSLKKIDGEIIGTFYCGTTYYQDNADLVQEKFAKMAEKMAADVVVIGPTYDYPEFSKMGCELATYFNEHTSVPVLVATAIEKNEALITQYKASLMIVKVPKKGGTGLSSALNHLVEGCQLATKKEDMREFKQQYCYS</sequence>
<dbReference type="InterPro" id="IPR048083">
    <property type="entry name" value="GrdB-like"/>
</dbReference>
<dbReference type="EMBL" id="JQBR01000004">
    <property type="protein sequence ID" value="KRN66658.1"/>
    <property type="molecule type" value="Genomic_DNA"/>
</dbReference>
<reference evidence="3 4" key="1">
    <citation type="journal article" date="2015" name="Genome Announc.">
        <title>Expanding the biotechnology potential of lactobacilli through comparative genomics of 213 strains and associated genera.</title>
        <authorList>
            <person name="Sun Z."/>
            <person name="Harris H.M."/>
            <person name="McCann A."/>
            <person name="Guo C."/>
            <person name="Argimon S."/>
            <person name="Zhang W."/>
            <person name="Yang X."/>
            <person name="Jeffery I.B."/>
            <person name="Cooney J.C."/>
            <person name="Kagawa T.F."/>
            <person name="Liu W."/>
            <person name="Song Y."/>
            <person name="Salvetti E."/>
            <person name="Wrobel A."/>
            <person name="Rasinkangas P."/>
            <person name="Parkhill J."/>
            <person name="Rea M.C."/>
            <person name="O'Sullivan O."/>
            <person name="Ritari J."/>
            <person name="Douillard F.P."/>
            <person name="Paul Ross R."/>
            <person name="Yang R."/>
            <person name="Briner A.E."/>
            <person name="Felis G.E."/>
            <person name="de Vos W.M."/>
            <person name="Barrangou R."/>
            <person name="Klaenhammer T.R."/>
            <person name="Caufield P.W."/>
            <person name="Cui Y."/>
            <person name="Zhang H."/>
            <person name="O'Toole P.W."/>
        </authorList>
    </citation>
    <scope>NUCLEOTIDE SEQUENCE [LARGE SCALE GENOMIC DNA]</scope>
    <source>
        <strain evidence="3 4">DSM 17757</strain>
    </source>
</reference>
<evidence type="ECO:0000256" key="2">
    <source>
        <dbReference type="ARBA" id="ARBA00023002"/>
    </source>
</evidence>
<gene>
    <name evidence="3" type="ORF">IV80_GL001249</name>
</gene>
<dbReference type="PATRIC" id="fig|319652.3.peg.1264"/>